<organism evidence="10 11">
    <name type="scientific">Abyssobacteria bacterium (strain SURF_5)</name>
    <dbReference type="NCBI Taxonomy" id="2093360"/>
    <lineage>
        <taxon>Bacteria</taxon>
        <taxon>Pseudomonadati</taxon>
        <taxon>Candidatus Hydrogenedentota</taxon>
        <taxon>Candidatus Abyssobacteria</taxon>
    </lineage>
</organism>
<sequence length="393" mass="43323">MSEQKVNLGRTQSDDVGLKLEGEPAKAAAPPSVLARIGSISLAGRRVPEEQITSFLRQLVMLLEAGVPLLRAMNTLAMRTSNKNLGAVLKDVADNIEAGNTLWQSLSHHPRYFNHLFVSIIRAGETSGTLTEIMTHLAEYREKKAFMRKQVQSAVAYPFVILIASLAILTLFLVVVIPEFESMFSSFDIQLPAITRVALAFSHGLVNLWWLWLILVVGVTALVISYGKTPAGRFQIDYFKLRAPVFGEVMTKKVVADFTQTFATLLNAGISILETLDLTKEAVGNTAFAKDLQQVRESIERGEGLEKPLRRSKVVPALVTDMLATGEESGSLEKVSRQMSQIFEKEVETAVNTLRSLIEPVMILGLGIVVLFLTLSFFWPYVSLIDQITSIAG</sequence>
<feature type="domain" description="Type II secretion system protein GspF" evidence="9">
    <location>
        <begin position="55"/>
        <end position="178"/>
    </location>
</feature>
<dbReference type="PANTHER" id="PTHR30012">
    <property type="entry name" value="GENERAL SECRETION PATHWAY PROTEIN"/>
    <property type="match status" value="1"/>
</dbReference>
<evidence type="ECO:0000256" key="1">
    <source>
        <dbReference type="ARBA" id="ARBA00004429"/>
    </source>
</evidence>
<dbReference type="GO" id="GO:0005886">
    <property type="term" value="C:plasma membrane"/>
    <property type="evidence" value="ECO:0007669"/>
    <property type="project" value="UniProtKB-SubCell"/>
</dbReference>
<comment type="caution">
    <text evidence="10">The sequence shown here is derived from an EMBL/GenBank/DDBJ whole genome shotgun (WGS) entry which is preliminary data.</text>
</comment>
<accession>A0A3A4NNI7</accession>
<keyword evidence="5 8" id="KW-0812">Transmembrane</keyword>
<dbReference type="PRINTS" id="PR00812">
    <property type="entry name" value="BCTERIALGSPF"/>
</dbReference>
<evidence type="ECO:0000313" key="10">
    <source>
        <dbReference type="EMBL" id="RJP20529.1"/>
    </source>
</evidence>
<keyword evidence="4" id="KW-0997">Cell inner membrane</keyword>
<dbReference type="InterPro" id="IPR003004">
    <property type="entry name" value="GspF/PilC"/>
</dbReference>
<comment type="similarity">
    <text evidence="2">Belongs to the GSP F family.</text>
</comment>
<feature type="transmembrane region" description="Helical" evidence="8">
    <location>
        <begin position="209"/>
        <end position="227"/>
    </location>
</feature>
<evidence type="ECO:0000256" key="6">
    <source>
        <dbReference type="ARBA" id="ARBA00022989"/>
    </source>
</evidence>
<evidence type="ECO:0000256" key="3">
    <source>
        <dbReference type="ARBA" id="ARBA00022475"/>
    </source>
</evidence>
<dbReference type="InterPro" id="IPR018076">
    <property type="entry name" value="T2SS_GspF_dom"/>
</dbReference>
<keyword evidence="3" id="KW-1003">Cell membrane</keyword>
<dbReference type="Gene3D" id="1.20.81.30">
    <property type="entry name" value="Type II secretion system (T2SS), domain F"/>
    <property type="match status" value="2"/>
</dbReference>
<dbReference type="Pfam" id="PF00482">
    <property type="entry name" value="T2SSF"/>
    <property type="match status" value="2"/>
</dbReference>
<name>A0A3A4NNI7_ABYX5</name>
<gene>
    <name evidence="10" type="ORF">C4520_11205</name>
</gene>
<dbReference type="AlphaFoldDB" id="A0A3A4NNI7"/>
<keyword evidence="7 8" id="KW-0472">Membrane</keyword>
<dbReference type="FunFam" id="1.20.81.30:FF:000001">
    <property type="entry name" value="Type II secretion system protein F"/>
    <property type="match status" value="2"/>
</dbReference>
<evidence type="ECO:0000259" key="9">
    <source>
        <dbReference type="Pfam" id="PF00482"/>
    </source>
</evidence>
<evidence type="ECO:0000256" key="7">
    <source>
        <dbReference type="ARBA" id="ARBA00023136"/>
    </source>
</evidence>
<feature type="domain" description="Type II secretion system protein GspF" evidence="9">
    <location>
        <begin position="258"/>
        <end position="380"/>
    </location>
</feature>
<evidence type="ECO:0000313" key="11">
    <source>
        <dbReference type="Proteomes" id="UP000265882"/>
    </source>
</evidence>
<dbReference type="PANTHER" id="PTHR30012:SF0">
    <property type="entry name" value="TYPE II SECRETION SYSTEM PROTEIN F-RELATED"/>
    <property type="match status" value="1"/>
</dbReference>
<dbReference type="InterPro" id="IPR042094">
    <property type="entry name" value="T2SS_GspF_sf"/>
</dbReference>
<proteinExistence type="inferred from homology"/>
<evidence type="ECO:0000256" key="2">
    <source>
        <dbReference type="ARBA" id="ARBA00005745"/>
    </source>
</evidence>
<keyword evidence="6 8" id="KW-1133">Transmembrane helix</keyword>
<dbReference type="Proteomes" id="UP000265882">
    <property type="component" value="Unassembled WGS sequence"/>
</dbReference>
<feature type="transmembrane region" description="Helical" evidence="8">
    <location>
        <begin position="361"/>
        <end position="382"/>
    </location>
</feature>
<dbReference type="EMBL" id="QZKU01000076">
    <property type="protein sequence ID" value="RJP20529.1"/>
    <property type="molecule type" value="Genomic_DNA"/>
</dbReference>
<protein>
    <submittedName>
        <fullName evidence="10">Type II secretion system F family protein</fullName>
    </submittedName>
</protein>
<evidence type="ECO:0000256" key="5">
    <source>
        <dbReference type="ARBA" id="ARBA00022692"/>
    </source>
</evidence>
<evidence type="ECO:0000256" key="4">
    <source>
        <dbReference type="ARBA" id="ARBA00022519"/>
    </source>
</evidence>
<comment type="subcellular location">
    <subcellularLocation>
        <location evidence="1">Cell inner membrane</location>
        <topology evidence="1">Multi-pass membrane protein</topology>
    </subcellularLocation>
</comment>
<evidence type="ECO:0000256" key="8">
    <source>
        <dbReference type="SAM" id="Phobius"/>
    </source>
</evidence>
<feature type="transmembrane region" description="Helical" evidence="8">
    <location>
        <begin position="154"/>
        <end position="177"/>
    </location>
</feature>
<reference evidence="10 11" key="1">
    <citation type="journal article" date="2017" name="ISME J.">
        <title>Energy and carbon metabolisms in a deep terrestrial subsurface fluid microbial community.</title>
        <authorList>
            <person name="Momper L."/>
            <person name="Jungbluth S.P."/>
            <person name="Lee M.D."/>
            <person name="Amend J.P."/>
        </authorList>
    </citation>
    <scope>NUCLEOTIDE SEQUENCE [LARGE SCALE GENOMIC DNA]</scope>
    <source>
        <strain evidence="10">SURF_5</strain>
    </source>
</reference>